<dbReference type="PRINTS" id="PR01839">
    <property type="entry name" value="RAD23PROTEIN"/>
</dbReference>
<evidence type="ECO:0000256" key="3">
    <source>
        <dbReference type="ARBA" id="ARBA00022763"/>
    </source>
</evidence>
<dbReference type="SMART" id="SM00213">
    <property type="entry name" value="UBQ"/>
    <property type="match status" value="1"/>
</dbReference>
<dbReference type="GO" id="GO:0043161">
    <property type="term" value="P:proteasome-mediated ubiquitin-dependent protein catabolic process"/>
    <property type="evidence" value="ECO:0007669"/>
    <property type="project" value="InterPro"/>
</dbReference>
<feature type="non-terminal residue" evidence="9">
    <location>
        <position position="1"/>
    </location>
</feature>
<dbReference type="Pfam" id="PF00627">
    <property type="entry name" value="UBA"/>
    <property type="match status" value="2"/>
</dbReference>
<dbReference type="PANTHER" id="PTHR10621:SF0">
    <property type="entry name" value="UV EXCISION REPAIR PROTEIN RAD23"/>
    <property type="match status" value="1"/>
</dbReference>
<dbReference type="CDD" id="cd01805">
    <property type="entry name" value="Ubl_Rad23"/>
    <property type="match status" value="1"/>
</dbReference>
<evidence type="ECO:0000256" key="6">
    <source>
        <dbReference type="SAM" id="MobiDB-lite"/>
    </source>
</evidence>
<keyword evidence="5" id="KW-0539">Nucleus</keyword>
<keyword evidence="4" id="KW-0234">DNA repair</keyword>
<proteinExistence type="predicted"/>
<keyword evidence="3" id="KW-0227">DNA damage</keyword>
<keyword evidence="2" id="KW-0677">Repeat</keyword>
<dbReference type="CDD" id="cd14280">
    <property type="entry name" value="UBA1_Rad23_like"/>
    <property type="match status" value="1"/>
</dbReference>
<feature type="region of interest" description="Disordered" evidence="6">
    <location>
        <begin position="78"/>
        <end position="115"/>
    </location>
</feature>
<name>A0A0V1J0J0_TRIPS</name>
<feature type="domain" description="UBA" evidence="7">
    <location>
        <begin position="201"/>
        <end position="241"/>
    </location>
</feature>
<feature type="compositionally biased region" description="Basic and acidic residues" evidence="6">
    <location>
        <begin position="146"/>
        <end position="158"/>
    </location>
</feature>
<dbReference type="GO" id="GO:0005654">
    <property type="term" value="C:nucleoplasm"/>
    <property type="evidence" value="ECO:0007669"/>
    <property type="project" value="TreeGrafter"/>
</dbReference>
<dbReference type="InterPro" id="IPR029071">
    <property type="entry name" value="Ubiquitin-like_domsf"/>
</dbReference>
<feature type="domain" description="Ubiquitin-like" evidence="8">
    <location>
        <begin position="1"/>
        <end position="80"/>
    </location>
</feature>
<dbReference type="Gene3D" id="1.10.10.540">
    <property type="entry name" value="XPC-binding domain"/>
    <property type="match status" value="1"/>
</dbReference>
<dbReference type="InterPro" id="IPR009060">
    <property type="entry name" value="UBA-like_sf"/>
</dbReference>
<reference evidence="9 10" key="1">
    <citation type="submission" date="2015-01" db="EMBL/GenBank/DDBJ databases">
        <title>Evolution of Trichinella species and genotypes.</title>
        <authorList>
            <person name="Korhonen P.K."/>
            <person name="Edoardo P."/>
            <person name="Giuseppe L.R."/>
            <person name="Gasser R.B."/>
        </authorList>
    </citation>
    <scope>NUCLEOTIDE SEQUENCE [LARGE SCALE GENOMIC DNA]</scope>
    <source>
        <strain evidence="9">ISS176</strain>
    </source>
</reference>
<dbReference type="Pfam" id="PF00240">
    <property type="entry name" value="ubiquitin"/>
    <property type="match status" value="1"/>
</dbReference>
<comment type="caution">
    <text evidence="9">The sequence shown here is derived from an EMBL/GenBank/DDBJ whole genome shotgun (WGS) entry which is preliminary data.</text>
</comment>
<comment type="subcellular location">
    <subcellularLocation>
        <location evidence="1">Nucleus</location>
    </subcellularLocation>
</comment>
<dbReference type="SUPFAM" id="SSF101238">
    <property type="entry name" value="XPC-binding domain"/>
    <property type="match status" value="1"/>
</dbReference>
<dbReference type="FunFam" id="1.10.8.10:FF:000003">
    <property type="entry name" value="UV excision repair protein RAD23 homolog"/>
    <property type="match status" value="1"/>
</dbReference>
<evidence type="ECO:0000313" key="10">
    <source>
        <dbReference type="Proteomes" id="UP000054826"/>
    </source>
</evidence>
<dbReference type="Gene3D" id="3.10.20.90">
    <property type="entry name" value="Phosphatidylinositol 3-kinase Catalytic Subunit, Chain A, domain 1"/>
    <property type="match status" value="1"/>
</dbReference>
<dbReference type="InterPro" id="IPR015940">
    <property type="entry name" value="UBA"/>
</dbReference>
<dbReference type="Pfam" id="PF09280">
    <property type="entry name" value="XPC-binding"/>
    <property type="match status" value="1"/>
</dbReference>
<dbReference type="CDD" id="cd14281">
    <property type="entry name" value="UBA2_Rad23_like"/>
    <property type="match status" value="1"/>
</dbReference>
<dbReference type="GO" id="GO:0031593">
    <property type="term" value="F:polyubiquitin modification-dependent protein binding"/>
    <property type="evidence" value="ECO:0007669"/>
    <property type="project" value="TreeGrafter"/>
</dbReference>
<dbReference type="GO" id="GO:0070628">
    <property type="term" value="F:proteasome binding"/>
    <property type="evidence" value="ECO:0007669"/>
    <property type="project" value="TreeGrafter"/>
</dbReference>
<organism evidence="9 10">
    <name type="scientific">Trichinella pseudospiralis</name>
    <name type="common">Parasitic roundworm</name>
    <dbReference type="NCBI Taxonomy" id="6337"/>
    <lineage>
        <taxon>Eukaryota</taxon>
        <taxon>Metazoa</taxon>
        <taxon>Ecdysozoa</taxon>
        <taxon>Nematoda</taxon>
        <taxon>Enoplea</taxon>
        <taxon>Dorylaimia</taxon>
        <taxon>Trichinellida</taxon>
        <taxon>Trichinellidae</taxon>
        <taxon>Trichinella</taxon>
    </lineage>
</organism>
<feature type="domain" description="UBA" evidence="7">
    <location>
        <begin position="393"/>
        <end position="434"/>
    </location>
</feature>
<feature type="region of interest" description="Disordered" evidence="6">
    <location>
        <begin position="146"/>
        <end position="194"/>
    </location>
</feature>
<feature type="compositionally biased region" description="Basic and acidic residues" evidence="6">
    <location>
        <begin position="87"/>
        <end position="115"/>
    </location>
</feature>
<dbReference type="SUPFAM" id="SSF46934">
    <property type="entry name" value="UBA-like"/>
    <property type="match status" value="2"/>
</dbReference>
<feature type="region of interest" description="Disordered" evidence="6">
    <location>
        <begin position="334"/>
        <end position="384"/>
    </location>
</feature>
<dbReference type="Gene3D" id="1.10.8.10">
    <property type="entry name" value="DNA helicase RuvA subunit, C-terminal domain"/>
    <property type="match status" value="2"/>
</dbReference>
<protein>
    <submittedName>
        <fullName evidence="9">UV excision repair protein RAD23-like protein B</fullName>
    </submittedName>
</protein>
<gene>
    <name evidence="9" type="primary">RAD23B</name>
    <name evidence="9" type="ORF">T4C_6480</name>
</gene>
<dbReference type="PROSITE" id="PS50030">
    <property type="entry name" value="UBA"/>
    <property type="match status" value="2"/>
</dbReference>
<dbReference type="InterPro" id="IPR000626">
    <property type="entry name" value="Ubiquitin-like_dom"/>
</dbReference>
<evidence type="ECO:0000259" key="8">
    <source>
        <dbReference type="PROSITE" id="PS50053"/>
    </source>
</evidence>
<evidence type="ECO:0000256" key="1">
    <source>
        <dbReference type="ARBA" id="ARBA00004123"/>
    </source>
</evidence>
<dbReference type="PANTHER" id="PTHR10621">
    <property type="entry name" value="UV EXCISION REPAIR PROTEIN RAD23"/>
    <property type="match status" value="1"/>
</dbReference>
<evidence type="ECO:0000259" key="7">
    <source>
        <dbReference type="PROSITE" id="PS50030"/>
    </source>
</evidence>
<dbReference type="PROSITE" id="PS50053">
    <property type="entry name" value="UBIQUITIN_2"/>
    <property type="match status" value="1"/>
</dbReference>
<dbReference type="SMART" id="SM00165">
    <property type="entry name" value="UBA"/>
    <property type="match status" value="2"/>
</dbReference>
<feature type="non-terminal residue" evidence="9">
    <location>
        <position position="537"/>
    </location>
</feature>
<sequence>LFTGSFHHTITNESFELEMNENQTVRELKQKIEKTRGARFASDLQTLIHAGKVLTDEQTVKDVNFDPKKFIVVVVKPPSPKKSTPVETKKNDVKDTTKKEKREEPLVQNKTKQEKCVDPVVKNETKQTKCVDSVVKNEVKQVERVSEAKIDLNKDSGGEKQPQPSTETKSKERKAAPVANTAEVSSNAMRASDLHQTMEVEPDDSLINELCMMGFRESSVVIALKMAYNNPDVAIDYLTSGVDLVRLKASIDNEIAQSRTVKQGEANEPQNDAIAQLRFNPAIKQLRLVVQRDPTMLHDVIMEIERANPNITKLIQENQEAFVQLLNERVDQSEPMNQEVQKQQQPKQQQQQPQQQRRQQQQKQHQQDQQQQQQQQQQQSTSSGTRIIQIHLTAEERDAVDRLVAMGFSESQVIEAYLACDKDEALAANFLLQSLEEEGEFPIIMLDTEKFAVRLSARMFAFSFGIFKTAIPNKELDENIKDEKEEEVEEDFTSKIKWEHHVKSDVGARPSLVIGDGERLLWLRNFIGNNTKLPFNC</sequence>
<dbReference type="GO" id="GO:0005829">
    <property type="term" value="C:cytosol"/>
    <property type="evidence" value="ECO:0007669"/>
    <property type="project" value="TreeGrafter"/>
</dbReference>
<dbReference type="GO" id="GO:0003684">
    <property type="term" value="F:damaged DNA binding"/>
    <property type="evidence" value="ECO:0007669"/>
    <property type="project" value="InterPro"/>
</dbReference>
<evidence type="ECO:0000256" key="2">
    <source>
        <dbReference type="ARBA" id="ARBA00022737"/>
    </source>
</evidence>
<dbReference type="InterPro" id="IPR036353">
    <property type="entry name" value="XPC-bd_sf"/>
</dbReference>
<dbReference type="AlphaFoldDB" id="A0A0V1J0J0"/>
<feature type="compositionally biased region" description="Low complexity" evidence="6">
    <location>
        <begin position="341"/>
        <end position="379"/>
    </location>
</feature>
<dbReference type="SUPFAM" id="SSF54236">
    <property type="entry name" value="Ubiquitin-like"/>
    <property type="match status" value="1"/>
</dbReference>
<evidence type="ECO:0000256" key="5">
    <source>
        <dbReference type="ARBA" id="ARBA00023242"/>
    </source>
</evidence>
<accession>A0A0V1J0J0</accession>
<dbReference type="EMBL" id="JYDV01000158">
    <property type="protein sequence ID" value="KRZ28085.1"/>
    <property type="molecule type" value="Genomic_DNA"/>
</dbReference>
<evidence type="ECO:0000313" key="9">
    <source>
        <dbReference type="EMBL" id="KRZ28085.1"/>
    </source>
</evidence>
<dbReference type="InterPro" id="IPR015360">
    <property type="entry name" value="XPC-bd"/>
</dbReference>
<dbReference type="FunFam" id="1.10.8.10:FF:000002">
    <property type="entry name" value="UV excision repair protein RAD23 homolog"/>
    <property type="match status" value="1"/>
</dbReference>
<dbReference type="Proteomes" id="UP000054826">
    <property type="component" value="Unassembled WGS sequence"/>
</dbReference>
<dbReference type="InterPro" id="IPR004806">
    <property type="entry name" value="Rad23"/>
</dbReference>
<dbReference type="GO" id="GO:0006289">
    <property type="term" value="P:nucleotide-excision repair"/>
    <property type="evidence" value="ECO:0007669"/>
    <property type="project" value="InterPro"/>
</dbReference>
<dbReference type="GO" id="GO:0043130">
    <property type="term" value="F:ubiquitin binding"/>
    <property type="evidence" value="ECO:0007669"/>
    <property type="project" value="TreeGrafter"/>
</dbReference>
<evidence type="ECO:0000256" key="4">
    <source>
        <dbReference type="ARBA" id="ARBA00023204"/>
    </source>
</evidence>